<evidence type="ECO:0000313" key="2">
    <source>
        <dbReference type="Proteomes" id="UP000324897"/>
    </source>
</evidence>
<organism evidence="1 2">
    <name type="scientific">Eragrostis curvula</name>
    <name type="common">weeping love grass</name>
    <dbReference type="NCBI Taxonomy" id="38414"/>
    <lineage>
        <taxon>Eukaryota</taxon>
        <taxon>Viridiplantae</taxon>
        <taxon>Streptophyta</taxon>
        <taxon>Embryophyta</taxon>
        <taxon>Tracheophyta</taxon>
        <taxon>Spermatophyta</taxon>
        <taxon>Magnoliopsida</taxon>
        <taxon>Liliopsida</taxon>
        <taxon>Poales</taxon>
        <taxon>Poaceae</taxon>
        <taxon>PACMAD clade</taxon>
        <taxon>Chloridoideae</taxon>
        <taxon>Eragrostideae</taxon>
        <taxon>Eragrostidinae</taxon>
        <taxon>Eragrostis</taxon>
    </lineage>
</organism>
<evidence type="ECO:0000313" key="1">
    <source>
        <dbReference type="EMBL" id="TVU24011.1"/>
    </source>
</evidence>
<feature type="non-terminal residue" evidence="1">
    <location>
        <position position="72"/>
    </location>
</feature>
<accession>A0A5J9UL51</accession>
<comment type="caution">
    <text evidence="1">The sequence shown here is derived from an EMBL/GenBank/DDBJ whole genome shotgun (WGS) entry which is preliminary data.</text>
</comment>
<dbReference type="Proteomes" id="UP000324897">
    <property type="component" value="Chromosome 2"/>
</dbReference>
<name>A0A5J9UL51_9POAL</name>
<proteinExistence type="predicted"/>
<feature type="non-terminal residue" evidence="1">
    <location>
        <position position="1"/>
    </location>
</feature>
<dbReference type="Gramene" id="TVU24011">
    <property type="protein sequence ID" value="TVU24011"/>
    <property type="gene ID" value="EJB05_26403"/>
</dbReference>
<keyword evidence="2" id="KW-1185">Reference proteome</keyword>
<sequence length="72" mass="7977">ADPLCHVHYCKEEQRTYPFAFTLLGVAPNQPVMRIVMMLRSSSKVPSPGRSQCQVGHVESDKLGEKFSASAK</sequence>
<dbReference type="AlphaFoldDB" id="A0A5J9UL51"/>
<gene>
    <name evidence="1" type="ORF">EJB05_26403</name>
</gene>
<dbReference type="EMBL" id="RWGY01000013">
    <property type="protein sequence ID" value="TVU24011.1"/>
    <property type="molecule type" value="Genomic_DNA"/>
</dbReference>
<reference evidence="1 2" key="1">
    <citation type="journal article" date="2019" name="Sci. Rep.">
        <title>A high-quality genome of Eragrostis curvula grass provides insights into Poaceae evolution and supports new strategies to enhance forage quality.</title>
        <authorList>
            <person name="Carballo J."/>
            <person name="Santos B.A.C.M."/>
            <person name="Zappacosta D."/>
            <person name="Garbus I."/>
            <person name="Selva J.P."/>
            <person name="Gallo C.A."/>
            <person name="Diaz A."/>
            <person name="Albertini E."/>
            <person name="Caccamo M."/>
            <person name="Echenique V."/>
        </authorList>
    </citation>
    <scope>NUCLEOTIDE SEQUENCE [LARGE SCALE GENOMIC DNA]</scope>
    <source>
        <strain evidence="2">cv. Victoria</strain>
        <tissue evidence="1">Leaf</tissue>
    </source>
</reference>
<protein>
    <submittedName>
        <fullName evidence="1">Uncharacterized protein</fullName>
    </submittedName>
</protein>